<dbReference type="KEGG" id="apel:CA267_013515"/>
<keyword evidence="3" id="KW-1185">Reference proteome</keyword>
<reference evidence="3" key="1">
    <citation type="submission" date="2014-12" db="EMBL/GenBank/DDBJ databases">
        <title>Complete genome sequence of a multi-drug resistant Klebsiella pneumoniae.</title>
        <authorList>
            <person name="Hua X."/>
            <person name="Chen Q."/>
            <person name="Li X."/>
            <person name="Feng Y."/>
            <person name="Ruan Z."/>
            <person name="Yu Y."/>
        </authorList>
    </citation>
    <scope>NUCLEOTIDE SEQUENCE [LARGE SCALE GENOMIC DNA]</scope>
    <source>
        <strain evidence="3">5.12</strain>
    </source>
</reference>
<name>A0A6M4MHR1_9ALTE</name>
<accession>A0A6M4MHR1</accession>
<sequence length="250" mass="28338">MSSKSSGPGDIPIRFVDLQKGEDCSYLVDINHELWKVNYLSFYLTEPELKVEGRWVPLNFDENEWQSKKASLLQFHNACDASANNTHIKLNTNVKLLARATSLRFSMGLPFKENHAPVAEQVAPLNNAAMFQSPRVGHSFMRLELQDAKNSTSIWSFMLASGNCQSEDSKTPPTVCQYPNRVTVELPMAQNVSNLRLNARLTQLLFRADLRAQAECNMANPGSASCEKVMRNLTSREWLRWDAPDKVYLR</sequence>
<protein>
    <submittedName>
        <fullName evidence="2">Metallo-mystery pair system four-Cys motif protein</fullName>
    </submittedName>
</protein>
<dbReference type="RefSeq" id="WP_075610725.1">
    <property type="nucleotide sequence ID" value="NZ_CP052766.1"/>
</dbReference>
<gene>
    <name evidence="2" type="ORF">CA267_013515</name>
</gene>
<evidence type="ECO:0000313" key="2">
    <source>
        <dbReference type="EMBL" id="QJR81706.1"/>
    </source>
</evidence>
<evidence type="ECO:0000313" key="3">
    <source>
        <dbReference type="Proteomes" id="UP000219285"/>
    </source>
</evidence>
<reference evidence="2 3" key="2">
    <citation type="submission" date="2020-04" db="EMBL/GenBank/DDBJ databases">
        <title>Complete genome sequence of Alteromonas pelagimontana 5.12T.</title>
        <authorList>
            <person name="Sinha R.K."/>
            <person name="Krishnan K.P."/>
            <person name="Kurian J.P."/>
        </authorList>
    </citation>
    <scope>NUCLEOTIDE SEQUENCE [LARGE SCALE GENOMIC DNA]</scope>
    <source>
        <strain evidence="2 3">5.12</strain>
    </source>
</reference>
<dbReference type="InterPro" id="IPR046863">
    <property type="entry name" value="MbnP-like_dom"/>
</dbReference>
<dbReference type="EMBL" id="CP052766">
    <property type="protein sequence ID" value="QJR81706.1"/>
    <property type="molecule type" value="Genomic_DNA"/>
</dbReference>
<dbReference type="Pfam" id="PF20243">
    <property type="entry name" value="MbnP"/>
    <property type="match status" value="1"/>
</dbReference>
<feature type="domain" description="Copper-binding protein MbnP-like" evidence="1">
    <location>
        <begin position="26"/>
        <end position="217"/>
    </location>
</feature>
<evidence type="ECO:0000259" key="1">
    <source>
        <dbReference type="Pfam" id="PF20243"/>
    </source>
</evidence>
<organism evidence="2 3">
    <name type="scientific">Alteromonas pelagimontana</name>
    <dbReference type="NCBI Taxonomy" id="1858656"/>
    <lineage>
        <taxon>Bacteria</taxon>
        <taxon>Pseudomonadati</taxon>
        <taxon>Pseudomonadota</taxon>
        <taxon>Gammaproteobacteria</taxon>
        <taxon>Alteromonadales</taxon>
        <taxon>Alteromonadaceae</taxon>
        <taxon>Alteromonas/Salinimonas group</taxon>
        <taxon>Alteromonas</taxon>
    </lineage>
</organism>
<proteinExistence type="predicted"/>
<dbReference type="Proteomes" id="UP000219285">
    <property type="component" value="Chromosome"/>
</dbReference>
<dbReference type="AlphaFoldDB" id="A0A6M4MHR1"/>